<evidence type="ECO:0000313" key="3">
    <source>
        <dbReference type="EMBL" id="KKW05541.1"/>
    </source>
</evidence>
<dbReference type="PANTHER" id="PTHR33755">
    <property type="entry name" value="TOXIN PARE1-RELATED"/>
    <property type="match status" value="1"/>
</dbReference>
<dbReference type="InterPro" id="IPR051803">
    <property type="entry name" value="TA_system_RelE-like_toxin"/>
</dbReference>
<protein>
    <submittedName>
        <fullName evidence="3">Plasmid stabilization system</fullName>
    </submittedName>
</protein>
<sequence length="91" mass="10286">MKVRITKVALAELRDIHAYIAKNNPAAANAVIEQVERVVGVISTFPGIARPINKRGLYMFPALPFPYLIFYTVGKREVIIRNVRHAGRMRP</sequence>
<name>A0A0G1VGF5_9BACT</name>
<dbReference type="Proteomes" id="UP000034589">
    <property type="component" value="Unassembled WGS sequence"/>
</dbReference>
<organism evidence="3 4">
    <name type="scientific">Candidatus Kaiserbacteria bacterium GW2011_GWC2_49_12</name>
    <dbReference type="NCBI Taxonomy" id="1618675"/>
    <lineage>
        <taxon>Bacteria</taxon>
        <taxon>Candidatus Kaiseribacteriota</taxon>
    </lineage>
</organism>
<evidence type="ECO:0000256" key="1">
    <source>
        <dbReference type="ARBA" id="ARBA00006226"/>
    </source>
</evidence>
<dbReference type="Pfam" id="PF05016">
    <property type="entry name" value="ParE_toxin"/>
    <property type="match status" value="1"/>
</dbReference>
<gene>
    <name evidence="3" type="ORF">UY39_C0057G0003</name>
</gene>
<keyword evidence="2" id="KW-1277">Toxin-antitoxin system</keyword>
<reference evidence="3 4" key="1">
    <citation type="journal article" date="2015" name="Nature">
        <title>rRNA introns, odd ribosomes, and small enigmatic genomes across a large radiation of phyla.</title>
        <authorList>
            <person name="Brown C.T."/>
            <person name="Hug L.A."/>
            <person name="Thomas B.C."/>
            <person name="Sharon I."/>
            <person name="Castelle C.J."/>
            <person name="Singh A."/>
            <person name="Wilkins M.J."/>
            <person name="Williams K.H."/>
            <person name="Banfield J.F."/>
        </authorList>
    </citation>
    <scope>NUCLEOTIDE SEQUENCE [LARGE SCALE GENOMIC DNA]</scope>
</reference>
<dbReference type="AlphaFoldDB" id="A0A0G1VGF5"/>
<dbReference type="EMBL" id="LCPV01000057">
    <property type="protein sequence ID" value="KKW05541.1"/>
    <property type="molecule type" value="Genomic_DNA"/>
</dbReference>
<evidence type="ECO:0000256" key="2">
    <source>
        <dbReference type="ARBA" id="ARBA00022649"/>
    </source>
</evidence>
<comment type="similarity">
    <text evidence="1">Belongs to the RelE toxin family.</text>
</comment>
<proteinExistence type="inferred from homology"/>
<comment type="caution">
    <text evidence="3">The sequence shown here is derived from an EMBL/GenBank/DDBJ whole genome shotgun (WGS) entry which is preliminary data.</text>
</comment>
<evidence type="ECO:0000313" key="4">
    <source>
        <dbReference type="Proteomes" id="UP000034589"/>
    </source>
</evidence>
<dbReference type="InterPro" id="IPR007712">
    <property type="entry name" value="RelE/ParE_toxin"/>
</dbReference>
<accession>A0A0G1VGF5</accession>
<dbReference type="InterPro" id="IPR035093">
    <property type="entry name" value="RelE/ParE_toxin_dom_sf"/>
</dbReference>
<dbReference type="Gene3D" id="3.30.2310.20">
    <property type="entry name" value="RelE-like"/>
    <property type="match status" value="1"/>
</dbReference>